<feature type="compositionally biased region" description="Pro residues" evidence="6">
    <location>
        <begin position="762"/>
        <end position="788"/>
    </location>
</feature>
<sequence length="974" mass="105808">MSTPLDEKSLPIYDAGVQPLNLNSATGVRLSSEETYSGAATMPGSPNSLRPVETNVSRHGGGGATSSIYSSSKAREEILRPSDDVELARAEMMARKQSVAGKGGHGILAMPGERSETPTDELDDRTNPVHNVRKAWKPPKEPTTGTAKFFKRIHESSVFVRYFTYIVPVALILLIPLLLGALMFTHADVGGVELTWFMVWLEVVWLSLWAGRVVAKFIPQIVNIIASILTNGSKKWRDMATMLEIPVTLFFWWLSIYVSFLPIMRNNHRSGNTATQDWEHNLNIVILCLFIASILNLVQKILVQLLAISFHIRTYSDRIEISKFQITSLAKLYKHAKDLERDMMDETRPLGAMTPKAVLTQGAQRVANRLGDVIGKIAGDFTGRQINSSTSPQQVVLTLLQTTEGSNVLARRLYRAFVRAEEENVHDTDLRAVFADDDEAEAAFSMFDRDMNGDISCEEMELACVEIGRERKAISASLKDLDSVVSKFDDCLTFVVVIIVIMVFLSLISRSTAGALTSASSSILALSWLFSATAQEFLASLVFVFVKHPFDVGDRVEIRNTGAGTAESFYIREIALMYTEMKKLTGEIVQAPNSLLNTLFILNMRRSGGLAEPVPITCKFGTTLEQIDNLREMMLTFVKSEKREYQSKIITELRDIPDMHEVMINVVFFYKSNWQNELVRLNRRNKFMCTLMVAVAELGIESPHMRWPGQKVSAPFYMQSASPFVQPTFPGTGASPGPGGLPMQMPPAPAPSIPIHHDAPPGTIPPPPVPAGTPPPPAPPGTTPPADAPLPRRNPSLLGHRKVDFSLGASGMASTDNIADVFDDGRPQKSRLIPLHRVSEEREVDGEDTGRGSTTGANHNSAGSIVSGGGVSRRRTGRSQRSQDSESTNASGRRGWWKRGGKEGDEEAGAALGGSKGDGPAAQGVVAGGLAAAVMATGGLGPGLTVGGQLSPGGLSPMAPGSPVVGPKDEEKRV</sequence>
<dbReference type="Pfam" id="PF00924">
    <property type="entry name" value="MS_channel_2nd"/>
    <property type="match status" value="1"/>
</dbReference>
<dbReference type="EMBL" id="HF935519">
    <property type="protein sequence ID" value="CCX10178.1"/>
    <property type="molecule type" value="Genomic_DNA"/>
</dbReference>
<dbReference type="Gene3D" id="2.30.30.60">
    <property type="match status" value="1"/>
</dbReference>
<evidence type="ECO:0000256" key="5">
    <source>
        <dbReference type="ARBA" id="ARBA00023136"/>
    </source>
</evidence>
<dbReference type="InterPro" id="IPR006685">
    <property type="entry name" value="MscS_channel_2nd"/>
</dbReference>
<dbReference type="eggNOG" id="KOG4629">
    <property type="taxonomic scope" value="Eukaryota"/>
</dbReference>
<dbReference type="SUPFAM" id="SSF47473">
    <property type="entry name" value="EF-hand"/>
    <property type="match status" value="1"/>
</dbReference>
<evidence type="ECO:0000256" key="1">
    <source>
        <dbReference type="ARBA" id="ARBA00004370"/>
    </source>
</evidence>
<evidence type="ECO:0000256" key="7">
    <source>
        <dbReference type="SAM" id="Phobius"/>
    </source>
</evidence>
<dbReference type="Pfam" id="PF25886">
    <property type="entry name" value="Msy1"/>
    <property type="match status" value="1"/>
</dbReference>
<proteinExistence type="predicted"/>
<dbReference type="AlphaFoldDB" id="U4L3M2"/>
<evidence type="ECO:0000256" key="3">
    <source>
        <dbReference type="ARBA" id="ARBA00022837"/>
    </source>
</evidence>
<feature type="region of interest" description="Disordered" evidence="6">
    <location>
        <begin position="727"/>
        <end position="798"/>
    </location>
</feature>
<reference evidence="9 10" key="1">
    <citation type="journal article" date="2013" name="PLoS Genet.">
        <title>The genome and development-dependent transcriptomes of Pyronema confluens: a window into fungal evolution.</title>
        <authorList>
            <person name="Traeger S."/>
            <person name="Altegoer F."/>
            <person name="Freitag M."/>
            <person name="Gabaldon T."/>
            <person name="Kempken F."/>
            <person name="Kumar A."/>
            <person name="Marcet-Houben M."/>
            <person name="Poggeler S."/>
            <person name="Stajich J.E."/>
            <person name="Nowrousian M."/>
        </authorList>
    </citation>
    <scope>NUCLEOTIDE SEQUENCE [LARGE SCALE GENOMIC DNA]</scope>
    <source>
        <strain evidence="10">CBS 100304</strain>
        <tissue evidence="9">Vegetative mycelium</tissue>
    </source>
</reference>
<keyword evidence="5 7" id="KW-0472">Membrane</keyword>
<protein>
    <submittedName>
        <fullName evidence="9">Similar to Uncharacterized MscS family protein C1183.11 acc. no. O74839</fullName>
    </submittedName>
</protein>
<feature type="region of interest" description="Disordered" evidence="6">
    <location>
        <begin position="102"/>
        <end position="126"/>
    </location>
</feature>
<feature type="transmembrane region" description="Helical" evidence="7">
    <location>
        <begin position="284"/>
        <end position="308"/>
    </location>
</feature>
<dbReference type="Proteomes" id="UP000018144">
    <property type="component" value="Unassembled WGS sequence"/>
</dbReference>
<evidence type="ECO:0000313" key="10">
    <source>
        <dbReference type="Proteomes" id="UP000018144"/>
    </source>
</evidence>
<dbReference type="SUPFAM" id="SSF50182">
    <property type="entry name" value="Sm-like ribonucleoproteins"/>
    <property type="match status" value="1"/>
</dbReference>
<dbReference type="InterPro" id="IPR010920">
    <property type="entry name" value="LSM_dom_sf"/>
</dbReference>
<dbReference type="PROSITE" id="PS50222">
    <property type="entry name" value="EF_HAND_2"/>
    <property type="match status" value="1"/>
</dbReference>
<comment type="subcellular location">
    <subcellularLocation>
        <location evidence="1">Membrane</location>
    </subcellularLocation>
</comment>
<dbReference type="GO" id="GO:0005509">
    <property type="term" value="F:calcium ion binding"/>
    <property type="evidence" value="ECO:0007669"/>
    <property type="project" value="InterPro"/>
</dbReference>
<evidence type="ECO:0000313" key="9">
    <source>
        <dbReference type="EMBL" id="CCX10178.1"/>
    </source>
</evidence>
<feature type="transmembrane region" description="Helical" evidence="7">
    <location>
        <begin position="241"/>
        <end position="264"/>
    </location>
</feature>
<evidence type="ECO:0000256" key="4">
    <source>
        <dbReference type="ARBA" id="ARBA00022989"/>
    </source>
</evidence>
<keyword evidence="4 7" id="KW-1133">Transmembrane helix</keyword>
<keyword evidence="2 7" id="KW-0812">Transmembrane</keyword>
<keyword evidence="10" id="KW-1185">Reference proteome</keyword>
<evidence type="ECO:0000256" key="6">
    <source>
        <dbReference type="SAM" id="MobiDB-lite"/>
    </source>
</evidence>
<feature type="region of interest" description="Disordered" evidence="6">
    <location>
        <begin position="939"/>
        <end position="974"/>
    </location>
</feature>
<keyword evidence="3" id="KW-0106">Calcium</keyword>
<dbReference type="InterPro" id="IPR023408">
    <property type="entry name" value="MscS_beta-dom_sf"/>
</dbReference>
<feature type="transmembrane region" description="Helical" evidence="7">
    <location>
        <begin position="162"/>
        <end position="184"/>
    </location>
</feature>
<dbReference type="InterPro" id="IPR018247">
    <property type="entry name" value="EF_Hand_1_Ca_BS"/>
</dbReference>
<feature type="compositionally biased region" description="Polar residues" evidence="6">
    <location>
        <begin position="851"/>
        <end position="862"/>
    </location>
</feature>
<dbReference type="InterPro" id="IPR011992">
    <property type="entry name" value="EF-hand-dom_pair"/>
</dbReference>
<dbReference type="GO" id="GO:0016020">
    <property type="term" value="C:membrane"/>
    <property type="evidence" value="ECO:0007669"/>
    <property type="project" value="UniProtKB-SubCell"/>
</dbReference>
<organism evidence="9 10">
    <name type="scientific">Pyronema omphalodes (strain CBS 100304)</name>
    <name type="common">Pyronema confluens</name>
    <dbReference type="NCBI Taxonomy" id="1076935"/>
    <lineage>
        <taxon>Eukaryota</taxon>
        <taxon>Fungi</taxon>
        <taxon>Dikarya</taxon>
        <taxon>Ascomycota</taxon>
        <taxon>Pezizomycotina</taxon>
        <taxon>Pezizomycetes</taxon>
        <taxon>Pezizales</taxon>
        <taxon>Pyronemataceae</taxon>
        <taxon>Pyronema</taxon>
    </lineage>
</organism>
<dbReference type="PROSITE" id="PS00018">
    <property type="entry name" value="EF_HAND_1"/>
    <property type="match status" value="1"/>
</dbReference>
<feature type="transmembrane region" description="Helical" evidence="7">
    <location>
        <begin position="523"/>
        <end position="546"/>
    </location>
</feature>
<feature type="region of interest" description="Disordered" evidence="6">
    <location>
        <begin position="56"/>
        <end position="75"/>
    </location>
</feature>
<feature type="region of interest" description="Disordered" evidence="6">
    <location>
        <begin position="818"/>
        <end position="923"/>
    </location>
</feature>
<dbReference type="GO" id="GO:0005262">
    <property type="term" value="F:calcium channel activity"/>
    <property type="evidence" value="ECO:0007669"/>
    <property type="project" value="TreeGrafter"/>
</dbReference>
<dbReference type="PANTHER" id="PTHR31323:SF15">
    <property type="entry name" value="MECHANOSENSITIVE ION CHANNEL PROTEIN MSY1"/>
    <property type="match status" value="1"/>
</dbReference>
<dbReference type="PANTHER" id="PTHR31323">
    <property type="entry name" value="MECHANOSENSITIVE ION CHANNEL PROTEIN MSY2"/>
    <property type="match status" value="1"/>
</dbReference>
<name>U4L3M2_PYROM</name>
<dbReference type="OrthoDB" id="544685at2759"/>
<evidence type="ECO:0000256" key="2">
    <source>
        <dbReference type="ARBA" id="ARBA00022692"/>
    </source>
</evidence>
<dbReference type="InterPro" id="IPR002048">
    <property type="entry name" value="EF_hand_dom"/>
</dbReference>
<dbReference type="InterPro" id="IPR058650">
    <property type="entry name" value="Msy1/2-like"/>
</dbReference>
<accession>U4L3M2</accession>
<feature type="domain" description="EF-hand" evidence="8">
    <location>
        <begin position="435"/>
        <end position="470"/>
    </location>
</feature>
<evidence type="ECO:0000259" key="8">
    <source>
        <dbReference type="PROSITE" id="PS50222"/>
    </source>
</evidence>
<feature type="transmembrane region" description="Helical" evidence="7">
    <location>
        <begin position="491"/>
        <end position="511"/>
    </location>
</feature>
<dbReference type="Gene3D" id="1.10.238.10">
    <property type="entry name" value="EF-hand"/>
    <property type="match status" value="1"/>
</dbReference>
<dbReference type="GO" id="GO:0006874">
    <property type="term" value="P:intracellular calcium ion homeostasis"/>
    <property type="evidence" value="ECO:0007669"/>
    <property type="project" value="TreeGrafter"/>
</dbReference>
<gene>
    <name evidence="9" type="ORF">PCON_09771</name>
</gene>